<dbReference type="CDD" id="cd02248">
    <property type="entry name" value="Peptidase_C1A"/>
    <property type="match status" value="2"/>
</dbReference>
<dbReference type="Gene3D" id="3.90.70.10">
    <property type="entry name" value="Cysteine proteinases"/>
    <property type="match status" value="2"/>
</dbReference>
<evidence type="ECO:0000256" key="2">
    <source>
        <dbReference type="ARBA" id="ARBA00022670"/>
    </source>
</evidence>
<evidence type="ECO:0000256" key="5">
    <source>
        <dbReference type="ARBA" id="ARBA00023145"/>
    </source>
</evidence>
<keyword evidence="7" id="KW-0732">Signal</keyword>
<dbReference type="GO" id="GO:0004386">
    <property type="term" value="F:helicase activity"/>
    <property type="evidence" value="ECO:0007669"/>
    <property type="project" value="UniProtKB-KW"/>
</dbReference>
<dbReference type="PRINTS" id="PR00705">
    <property type="entry name" value="PAPAIN"/>
</dbReference>
<dbReference type="InterPro" id="IPR000668">
    <property type="entry name" value="Peptidase_C1A_C"/>
</dbReference>
<keyword evidence="3" id="KW-0378">Hydrolase</keyword>
<proteinExistence type="inferred from homology"/>
<sequence length="837" mass="96040">MNLFYSIFLAFLLFIGFCQADYEDLKTLSLKIGEMQCQNVPKISEFLRNYHTLKNGPNFGDDYAQLQSMLNETKVLYSALMDQISYYAQSEHELSFSNQNYFNLMIYWHIRSIQCQSLYMVFKWIEQDLLRYREDHSSKLRDVFDDGQFQTKMTNYIKKHYLSDLDTLNQLDYDIFDFVRKAAKHVDKNSIISTLQKLHELFDVVNSGLTKDIISPAHDDLYKNGLDFSMQSHVLITSTLMTIKTHEPIKTFEQFKKVFHKQYSNINEENTRRKNFENALKYVEGNKRRGGVKITQFADLSLEEFKSRYIMDAKTYANVKKRNFYSSGKCQIKDIHLPASIDLRKSGHVTPIQNQGLCGSCWAFSAIAAAESAFLASNISVNLSVQELVDCASDHGCNGDDTITGFDYIMENGVVIENVYPYTGYKNNCNRHDTKRYKILSYCLISSQDENKIKQTLAITKSAISVVITIGDIDEFRYYDGNTLIRYDKNYGSNYHAVNIVGYGTIQGVDYWIVRNSWGEYWGADGYAYLEMHKDLMGIDEYPLVAIKAFNKSYATFEDEEAARKNFLESVKYVQSNGGAINHLSDLSLDEFKNRFLMSAEAFEHLKTQFDLNAETNACSINGNAPAEIDLRQMRTVTPIRMQGGCGSCWAFSGVAATESAYLAYRNQSLDLAEQELVDCASQHGCHGDTIPRGIEYIQHNGVVQESYYRYVAREQSCRRPNAQRFGISNYCQIYPPNANKIREALAQTHSAIAVIIGIKDLDAFRHYDGRTIIQRDNGYQPNYHAVNIVGYSNAQGVDYWIVRNSWDTNWGDNGYGYFAANIDLMMIEEYPYVVIL</sequence>
<evidence type="ECO:0000256" key="7">
    <source>
        <dbReference type="SAM" id="SignalP"/>
    </source>
</evidence>
<dbReference type="InterPro" id="IPR039417">
    <property type="entry name" value="Peptidase_C1A_papain-like"/>
</dbReference>
<keyword evidence="10" id="KW-0347">Helicase</keyword>
<feature type="domain" description="Cathepsin propeptide inhibitor" evidence="9">
    <location>
        <begin position="547"/>
        <end position="592"/>
    </location>
</feature>
<dbReference type="PROSITE" id="PS00640">
    <property type="entry name" value="THIOL_PROTEASE_ASN"/>
    <property type="match status" value="1"/>
</dbReference>
<accession>A0ABQ8JGY3</accession>
<keyword evidence="5" id="KW-0865">Zymogen</keyword>
<dbReference type="InterPro" id="IPR013201">
    <property type="entry name" value="Prot_inhib_I29"/>
</dbReference>
<keyword evidence="11" id="KW-1185">Reference proteome</keyword>
<dbReference type="PROSITE" id="PS00639">
    <property type="entry name" value="THIOL_PROTEASE_HIS"/>
    <property type="match status" value="2"/>
</dbReference>
<dbReference type="SUPFAM" id="SSF54001">
    <property type="entry name" value="Cysteine proteinases"/>
    <property type="match status" value="2"/>
</dbReference>
<dbReference type="SMART" id="SM00645">
    <property type="entry name" value="Pept_C1"/>
    <property type="match status" value="2"/>
</dbReference>
<evidence type="ECO:0000259" key="8">
    <source>
        <dbReference type="SMART" id="SM00645"/>
    </source>
</evidence>
<dbReference type="InterPro" id="IPR025660">
    <property type="entry name" value="Pept_his_AS"/>
</dbReference>
<dbReference type="InterPro" id="IPR025661">
    <property type="entry name" value="Pept_asp_AS"/>
</dbReference>
<keyword evidence="4" id="KW-0788">Thiol protease</keyword>
<dbReference type="Pfam" id="PF08246">
    <property type="entry name" value="Inhibitor_I29"/>
    <property type="match status" value="1"/>
</dbReference>
<dbReference type="Proteomes" id="UP000887458">
    <property type="component" value="Unassembled WGS sequence"/>
</dbReference>
<evidence type="ECO:0000259" key="9">
    <source>
        <dbReference type="SMART" id="SM00848"/>
    </source>
</evidence>
<evidence type="ECO:0000256" key="3">
    <source>
        <dbReference type="ARBA" id="ARBA00022801"/>
    </source>
</evidence>
<feature type="domain" description="Peptidase C1A papain C-terminal" evidence="8">
    <location>
        <begin position="337"/>
        <end position="547"/>
    </location>
</feature>
<organism evidence="10 11">
    <name type="scientific">Dermatophagoides pteronyssinus</name>
    <name type="common">European house dust mite</name>
    <dbReference type="NCBI Taxonomy" id="6956"/>
    <lineage>
        <taxon>Eukaryota</taxon>
        <taxon>Metazoa</taxon>
        <taxon>Ecdysozoa</taxon>
        <taxon>Arthropoda</taxon>
        <taxon>Chelicerata</taxon>
        <taxon>Arachnida</taxon>
        <taxon>Acari</taxon>
        <taxon>Acariformes</taxon>
        <taxon>Sarcoptiformes</taxon>
        <taxon>Astigmata</taxon>
        <taxon>Psoroptidia</taxon>
        <taxon>Analgoidea</taxon>
        <taxon>Pyroglyphidae</taxon>
        <taxon>Dermatophagoidinae</taxon>
        <taxon>Dermatophagoides</taxon>
    </lineage>
</organism>
<gene>
    <name evidence="10" type="primary">MCM2_2</name>
    <name evidence="10" type="ORF">DERP_002156</name>
</gene>
<dbReference type="InterPro" id="IPR038765">
    <property type="entry name" value="Papain-like_cys_pep_sf"/>
</dbReference>
<evidence type="ECO:0000313" key="10">
    <source>
        <dbReference type="EMBL" id="KAH9421866.1"/>
    </source>
</evidence>
<feature type="domain" description="Cathepsin propeptide inhibitor" evidence="9">
    <location>
        <begin position="252"/>
        <end position="305"/>
    </location>
</feature>
<keyword evidence="6" id="KW-1015">Disulfide bond</keyword>
<keyword evidence="2" id="KW-0645">Protease</keyword>
<comment type="caution">
    <text evidence="10">The sequence shown here is derived from an EMBL/GenBank/DDBJ whole genome shotgun (WGS) entry which is preliminary data.</text>
</comment>
<dbReference type="PANTHER" id="PTHR12411">
    <property type="entry name" value="CYSTEINE PROTEASE FAMILY C1-RELATED"/>
    <property type="match status" value="1"/>
</dbReference>
<name>A0ABQ8JGY3_DERPT</name>
<evidence type="ECO:0000313" key="11">
    <source>
        <dbReference type="Proteomes" id="UP000887458"/>
    </source>
</evidence>
<evidence type="ECO:0000256" key="4">
    <source>
        <dbReference type="ARBA" id="ARBA00022807"/>
    </source>
</evidence>
<evidence type="ECO:0000256" key="6">
    <source>
        <dbReference type="ARBA" id="ARBA00023157"/>
    </source>
</evidence>
<dbReference type="EMBL" id="NJHN03000037">
    <property type="protein sequence ID" value="KAH9421866.1"/>
    <property type="molecule type" value="Genomic_DNA"/>
</dbReference>
<feature type="signal peptide" evidence="7">
    <location>
        <begin position="1"/>
        <end position="20"/>
    </location>
</feature>
<feature type="chain" id="PRO_5045439193" evidence="7">
    <location>
        <begin position="21"/>
        <end position="837"/>
    </location>
</feature>
<protein>
    <submittedName>
        <fullName evidence="10">MCM DNA helicase complex subunit</fullName>
    </submittedName>
</protein>
<keyword evidence="10" id="KW-0547">Nucleotide-binding</keyword>
<feature type="domain" description="Peptidase C1A papain C-terminal" evidence="8">
    <location>
        <begin position="625"/>
        <end position="836"/>
    </location>
</feature>
<reference evidence="10 11" key="2">
    <citation type="journal article" date="2022" name="Mol. Biol. Evol.">
        <title>Comparative Genomics Reveals Insights into the Divergent Evolution of Astigmatic Mites and Household Pest Adaptations.</title>
        <authorList>
            <person name="Xiong Q."/>
            <person name="Wan A.T."/>
            <person name="Liu X."/>
            <person name="Fung C.S."/>
            <person name="Xiao X."/>
            <person name="Malainual N."/>
            <person name="Hou J."/>
            <person name="Wang L."/>
            <person name="Wang M."/>
            <person name="Yang K.Y."/>
            <person name="Cui Y."/>
            <person name="Leung E.L."/>
            <person name="Nong W."/>
            <person name="Shin S.K."/>
            <person name="Au S.W."/>
            <person name="Jeong K.Y."/>
            <person name="Chew F.T."/>
            <person name="Hui J.H."/>
            <person name="Leung T.F."/>
            <person name="Tungtrongchitr A."/>
            <person name="Zhong N."/>
            <person name="Liu Z."/>
            <person name="Tsui S.K."/>
        </authorList>
    </citation>
    <scope>NUCLEOTIDE SEQUENCE [LARGE SCALE GENOMIC DNA]</scope>
    <source>
        <strain evidence="10">Derp</strain>
    </source>
</reference>
<dbReference type="InterPro" id="IPR000169">
    <property type="entry name" value="Pept_cys_AS"/>
</dbReference>
<dbReference type="SMART" id="SM00848">
    <property type="entry name" value="Inhibitor_I29"/>
    <property type="match status" value="2"/>
</dbReference>
<comment type="similarity">
    <text evidence="1">Belongs to the peptidase C1 family.</text>
</comment>
<reference evidence="10 11" key="1">
    <citation type="journal article" date="2018" name="J. Allergy Clin. Immunol.">
        <title>High-quality assembly of Dermatophagoides pteronyssinus genome and transcriptome reveals a wide range of novel allergens.</title>
        <authorList>
            <person name="Liu X.Y."/>
            <person name="Yang K.Y."/>
            <person name="Wang M.Q."/>
            <person name="Kwok J.S."/>
            <person name="Zeng X."/>
            <person name="Yang Z."/>
            <person name="Xiao X.J."/>
            <person name="Lau C.P."/>
            <person name="Li Y."/>
            <person name="Huang Z.M."/>
            <person name="Ba J.G."/>
            <person name="Yim A.K."/>
            <person name="Ouyang C.Y."/>
            <person name="Ngai S.M."/>
            <person name="Chan T.F."/>
            <person name="Leung E.L."/>
            <person name="Liu L."/>
            <person name="Liu Z.G."/>
            <person name="Tsui S.K."/>
        </authorList>
    </citation>
    <scope>NUCLEOTIDE SEQUENCE [LARGE SCALE GENOMIC DNA]</scope>
    <source>
        <strain evidence="10">Derp</strain>
    </source>
</reference>
<dbReference type="InterPro" id="IPR013128">
    <property type="entry name" value="Peptidase_C1A"/>
</dbReference>
<dbReference type="PROSITE" id="PS00139">
    <property type="entry name" value="THIOL_PROTEASE_CYS"/>
    <property type="match status" value="2"/>
</dbReference>
<keyword evidence="10" id="KW-0067">ATP-binding</keyword>
<dbReference type="Pfam" id="PF00112">
    <property type="entry name" value="Peptidase_C1"/>
    <property type="match status" value="2"/>
</dbReference>
<evidence type="ECO:0000256" key="1">
    <source>
        <dbReference type="ARBA" id="ARBA00008455"/>
    </source>
</evidence>